<evidence type="ECO:0000313" key="16">
    <source>
        <dbReference type="Proteomes" id="UP000182983"/>
    </source>
</evidence>
<evidence type="ECO:0000256" key="5">
    <source>
        <dbReference type="ARBA" id="ARBA00011944"/>
    </source>
</evidence>
<dbReference type="UniPathway" id="UPA00253">
    <property type="reaction ID" value="UER00331"/>
</dbReference>
<dbReference type="Gene3D" id="3.90.1170.20">
    <property type="entry name" value="Quinolinate phosphoribosyl transferase, N-terminal domain"/>
    <property type="match status" value="1"/>
</dbReference>
<dbReference type="GO" id="GO:0005737">
    <property type="term" value="C:cytoplasm"/>
    <property type="evidence" value="ECO:0007669"/>
    <property type="project" value="TreeGrafter"/>
</dbReference>
<evidence type="ECO:0000256" key="1">
    <source>
        <dbReference type="ARBA" id="ARBA00003237"/>
    </source>
</evidence>
<dbReference type="RefSeq" id="WP_074765385.1">
    <property type="nucleotide sequence ID" value="NZ_FNWO01000002.1"/>
</dbReference>
<feature type="domain" description="Quinolinate phosphoribosyl transferase N-terminal" evidence="14">
    <location>
        <begin position="32"/>
        <end position="117"/>
    </location>
</feature>
<comment type="pathway">
    <text evidence="2">Cofactor biosynthesis; NAD(+) biosynthesis; nicotinate D-ribonucleotide from quinolinate: step 1/1.</text>
</comment>
<dbReference type="EC" id="2.4.2.19" evidence="5"/>
<dbReference type="GO" id="GO:0034213">
    <property type="term" value="P:quinolinate catabolic process"/>
    <property type="evidence" value="ECO:0007669"/>
    <property type="project" value="TreeGrafter"/>
</dbReference>
<comment type="catalytic activity">
    <reaction evidence="10">
        <text>nicotinate beta-D-ribonucleotide + CO2 + diphosphate = quinolinate + 5-phospho-alpha-D-ribose 1-diphosphate + 2 H(+)</text>
        <dbReference type="Rhea" id="RHEA:12733"/>
        <dbReference type="ChEBI" id="CHEBI:15378"/>
        <dbReference type="ChEBI" id="CHEBI:16526"/>
        <dbReference type="ChEBI" id="CHEBI:29959"/>
        <dbReference type="ChEBI" id="CHEBI:33019"/>
        <dbReference type="ChEBI" id="CHEBI:57502"/>
        <dbReference type="ChEBI" id="CHEBI:58017"/>
        <dbReference type="EC" id="2.4.2.19"/>
    </reaction>
</comment>
<dbReference type="EMBL" id="FNWO01000002">
    <property type="protein sequence ID" value="SEH27752.1"/>
    <property type="molecule type" value="Genomic_DNA"/>
</dbReference>
<dbReference type="PANTHER" id="PTHR32179">
    <property type="entry name" value="NICOTINATE-NUCLEOTIDE PYROPHOSPHORYLASE [CARBOXYLATING]"/>
    <property type="match status" value="1"/>
</dbReference>
<protein>
    <recommendedName>
        <fullName evidence="11">Probable nicotinate-nucleotide pyrophosphorylase [carboxylating]</fullName>
        <ecNumber evidence="5">2.4.2.19</ecNumber>
    </recommendedName>
    <alternativeName>
        <fullName evidence="9">Quinolinate phosphoribosyltransferase [decarboxylating]</fullName>
    </alternativeName>
</protein>
<dbReference type="FunFam" id="3.90.1170.20:FF:000001">
    <property type="entry name" value="Nicotinate-nucleotide diphosphorylase (Carboxylating)"/>
    <property type="match status" value="1"/>
</dbReference>
<dbReference type="InterPro" id="IPR022412">
    <property type="entry name" value="Quinolinate_PRibosylTrfase_N"/>
</dbReference>
<dbReference type="InterPro" id="IPR036068">
    <property type="entry name" value="Nicotinate_pribotase-like_C"/>
</dbReference>
<dbReference type="PIRSF" id="PIRSF006250">
    <property type="entry name" value="NadC_ModD"/>
    <property type="match status" value="1"/>
</dbReference>
<dbReference type="NCBIfam" id="TIGR00078">
    <property type="entry name" value="nadC"/>
    <property type="match status" value="1"/>
</dbReference>
<reference evidence="16" key="1">
    <citation type="submission" date="2016-10" db="EMBL/GenBank/DDBJ databases">
        <authorList>
            <person name="Varghese N."/>
            <person name="Submissions S."/>
        </authorList>
    </citation>
    <scope>NUCLEOTIDE SEQUENCE [LARGE SCALE GENOMIC DNA]</scope>
    <source>
        <strain evidence="16">DSM 13234</strain>
    </source>
</reference>
<evidence type="ECO:0000256" key="8">
    <source>
        <dbReference type="ARBA" id="ARBA00022679"/>
    </source>
</evidence>
<dbReference type="Gene3D" id="3.20.20.70">
    <property type="entry name" value="Aldolase class I"/>
    <property type="match status" value="1"/>
</dbReference>
<dbReference type="InterPro" id="IPR013785">
    <property type="entry name" value="Aldolase_TIM"/>
</dbReference>
<dbReference type="SUPFAM" id="SSF51690">
    <property type="entry name" value="Nicotinate/Quinolinate PRTase C-terminal domain-like"/>
    <property type="match status" value="1"/>
</dbReference>
<dbReference type="AlphaFoldDB" id="A0A1H6GY02"/>
<evidence type="ECO:0000256" key="9">
    <source>
        <dbReference type="ARBA" id="ARBA00033102"/>
    </source>
</evidence>
<evidence type="ECO:0000256" key="6">
    <source>
        <dbReference type="ARBA" id="ARBA00022642"/>
    </source>
</evidence>
<dbReference type="CDD" id="cd01572">
    <property type="entry name" value="QPRTase"/>
    <property type="match status" value="1"/>
</dbReference>
<sequence length="283" mass="29408">MPPEIDWDDARRVIDAALAEDTGADKGGPGADVTSALVIPADLRFKGVMQARHAMVVAGLPVAEESFRRVVPDARFTARVADGDRVAAGTVLAEIEGPARGLLTAERTALNLLQLLSGIATEAARYAERIAGSGCTLLDTRKTIPGLRRLSKYATRCGGATNHRMGLFDGVLIKDNHIAVCGGIGAAVRRAKTGGVTVEAECDTLEQVAEAVEAGADIVLLDNMPPDILRQAVALVDGRCKTEASGGVTLETIGAIAATGVDYVSVGRITQSAPAVDIGLDWT</sequence>
<proteinExistence type="inferred from homology"/>
<dbReference type="InterPro" id="IPR004393">
    <property type="entry name" value="NadC"/>
</dbReference>
<evidence type="ECO:0000256" key="4">
    <source>
        <dbReference type="ARBA" id="ARBA00011218"/>
    </source>
</evidence>
<evidence type="ECO:0000256" key="12">
    <source>
        <dbReference type="PIRNR" id="PIRNR006250"/>
    </source>
</evidence>
<keyword evidence="7 12" id="KW-0328">Glycosyltransferase</keyword>
<evidence type="ECO:0000256" key="11">
    <source>
        <dbReference type="ARBA" id="ARBA00069173"/>
    </source>
</evidence>
<dbReference type="InterPro" id="IPR037128">
    <property type="entry name" value="Quinolinate_PRibosylTase_N_sf"/>
</dbReference>
<dbReference type="Proteomes" id="UP000182983">
    <property type="component" value="Unassembled WGS sequence"/>
</dbReference>
<keyword evidence="6" id="KW-0662">Pyridine nucleotide biosynthesis</keyword>
<comment type="similarity">
    <text evidence="3 12">Belongs to the NadC/ModD family.</text>
</comment>
<gene>
    <name evidence="15" type="ORF">SAMN04244559_00586</name>
</gene>
<dbReference type="InterPro" id="IPR027277">
    <property type="entry name" value="NadC/ModD"/>
</dbReference>
<dbReference type="OrthoDB" id="9782546at2"/>
<name>A0A1H6GY02_MAGFU</name>
<dbReference type="Pfam" id="PF01729">
    <property type="entry name" value="QRPTase_C"/>
    <property type="match status" value="1"/>
</dbReference>
<evidence type="ECO:0000256" key="7">
    <source>
        <dbReference type="ARBA" id="ARBA00022676"/>
    </source>
</evidence>
<dbReference type="GO" id="GO:0004514">
    <property type="term" value="F:nicotinate-nucleotide diphosphorylase (carboxylating) activity"/>
    <property type="evidence" value="ECO:0007669"/>
    <property type="project" value="UniProtKB-EC"/>
</dbReference>
<accession>A0A1H6GY02</accession>
<comment type="subunit">
    <text evidence="4">Hexamer formed by 3 homodimers.</text>
</comment>
<comment type="function">
    <text evidence="1">Involved in the catabolism of quinolinic acid (QA).</text>
</comment>
<feature type="domain" description="Quinolinate phosphoribosyl transferase C-terminal" evidence="13">
    <location>
        <begin position="119"/>
        <end position="281"/>
    </location>
</feature>
<organism evidence="15 16">
    <name type="scientific">Magnetospirillum fulvum</name>
    <name type="common">Rhodospirillum fulvum</name>
    <dbReference type="NCBI Taxonomy" id="1082"/>
    <lineage>
        <taxon>Bacteria</taxon>
        <taxon>Pseudomonadati</taxon>
        <taxon>Pseudomonadota</taxon>
        <taxon>Alphaproteobacteria</taxon>
        <taxon>Rhodospirillales</taxon>
        <taxon>Rhodospirillaceae</taxon>
        <taxon>Magnetospirillum</taxon>
    </lineage>
</organism>
<dbReference type="PANTHER" id="PTHR32179:SF3">
    <property type="entry name" value="NICOTINATE-NUCLEOTIDE PYROPHOSPHORYLASE [CARBOXYLATING]"/>
    <property type="match status" value="1"/>
</dbReference>
<evidence type="ECO:0000256" key="2">
    <source>
        <dbReference type="ARBA" id="ARBA00004893"/>
    </source>
</evidence>
<dbReference type="SUPFAM" id="SSF54675">
    <property type="entry name" value="Nicotinate/Quinolinate PRTase N-terminal domain-like"/>
    <property type="match status" value="1"/>
</dbReference>
<keyword evidence="16" id="KW-1185">Reference proteome</keyword>
<keyword evidence="8 12" id="KW-0808">Transferase</keyword>
<evidence type="ECO:0000313" key="15">
    <source>
        <dbReference type="EMBL" id="SEH27752.1"/>
    </source>
</evidence>
<dbReference type="FunFam" id="3.20.20.70:FF:000030">
    <property type="entry name" value="Nicotinate-nucleotide pyrophosphorylase, carboxylating"/>
    <property type="match status" value="1"/>
</dbReference>
<dbReference type="GO" id="GO:0009435">
    <property type="term" value="P:NAD+ biosynthetic process"/>
    <property type="evidence" value="ECO:0007669"/>
    <property type="project" value="UniProtKB-UniPathway"/>
</dbReference>
<dbReference type="InterPro" id="IPR002638">
    <property type="entry name" value="Quinolinate_PRibosylTrfase_C"/>
</dbReference>
<evidence type="ECO:0000256" key="3">
    <source>
        <dbReference type="ARBA" id="ARBA00009400"/>
    </source>
</evidence>
<evidence type="ECO:0000256" key="10">
    <source>
        <dbReference type="ARBA" id="ARBA00047445"/>
    </source>
</evidence>
<evidence type="ECO:0000259" key="13">
    <source>
        <dbReference type="Pfam" id="PF01729"/>
    </source>
</evidence>
<dbReference type="Pfam" id="PF02749">
    <property type="entry name" value="QRPTase_N"/>
    <property type="match status" value="1"/>
</dbReference>
<evidence type="ECO:0000259" key="14">
    <source>
        <dbReference type="Pfam" id="PF02749"/>
    </source>
</evidence>